<name>A0A9P0DX77_PHACE</name>
<dbReference type="InterPro" id="IPR013893">
    <property type="entry name" value="RNase_P_Rpp40"/>
</dbReference>
<evidence type="ECO:0000313" key="1">
    <source>
        <dbReference type="EMBL" id="CAH1175714.1"/>
    </source>
</evidence>
<dbReference type="Pfam" id="PF08584">
    <property type="entry name" value="Ribonuc_P_40"/>
    <property type="match status" value="1"/>
</dbReference>
<dbReference type="GO" id="GO:0000172">
    <property type="term" value="C:ribonuclease MRP complex"/>
    <property type="evidence" value="ECO:0007669"/>
    <property type="project" value="TreeGrafter"/>
</dbReference>
<organism evidence="1 2">
    <name type="scientific">Phaedon cochleariae</name>
    <name type="common">Mustard beetle</name>
    <dbReference type="NCBI Taxonomy" id="80249"/>
    <lineage>
        <taxon>Eukaryota</taxon>
        <taxon>Metazoa</taxon>
        <taxon>Ecdysozoa</taxon>
        <taxon>Arthropoda</taxon>
        <taxon>Hexapoda</taxon>
        <taxon>Insecta</taxon>
        <taxon>Pterygota</taxon>
        <taxon>Neoptera</taxon>
        <taxon>Endopterygota</taxon>
        <taxon>Coleoptera</taxon>
        <taxon>Polyphaga</taxon>
        <taxon>Cucujiformia</taxon>
        <taxon>Chrysomeloidea</taxon>
        <taxon>Chrysomelidae</taxon>
        <taxon>Chrysomelinae</taxon>
        <taxon>Chrysomelini</taxon>
        <taxon>Phaedon</taxon>
    </lineage>
</organism>
<accession>A0A9P0DX77</accession>
<dbReference type="AlphaFoldDB" id="A0A9P0DX77"/>
<gene>
    <name evidence="1" type="ORF">PHAECO_LOCUS10977</name>
</gene>
<dbReference type="GO" id="GO:0000447">
    <property type="term" value="P:endonucleolytic cleavage in ITS1 to separate SSU-rRNA from 5.8S rRNA and LSU-rRNA from tricistronic rRNA transcript (SSU-rRNA, 5.8S rRNA, LSU-rRNA)"/>
    <property type="evidence" value="ECO:0007669"/>
    <property type="project" value="TreeGrafter"/>
</dbReference>
<dbReference type="GO" id="GO:0000171">
    <property type="term" value="F:ribonuclease MRP activity"/>
    <property type="evidence" value="ECO:0007669"/>
    <property type="project" value="TreeGrafter"/>
</dbReference>
<evidence type="ECO:0000313" key="2">
    <source>
        <dbReference type="Proteomes" id="UP001153737"/>
    </source>
</evidence>
<reference evidence="1" key="2">
    <citation type="submission" date="2022-10" db="EMBL/GenBank/DDBJ databases">
        <authorList>
            <consortium name="ENA_rothamsted_submissions"/>
            <consortium name="culmorum"/>
            <person name="King R."/>
        </authorList>
    </citation>
    <scope>NUCLEOTIDE SEQUENCE</scope>
</reference>
<dbReference type="GO" id="GO:0030681">
    <property type="term" value="C:multimeric ribonuclease P complex"/>
    <property type="evidence" value="ECO:0007669"/>
    <property type="project" value="TreeGrafter"/>
</dbReference>
<dbReference type="GO" id="GO:0004526">
    <property type="term" value="F:ribonuclease P activity"/>
    <property type="evidence" value="ECO:0007669"/>
    <property type="project" value="TreeGrafter"/>
</dbReference>
<proteinExistence type="predicted"/>
<dbReference type="EMBL" id="OU896713">
    <property type="protein sequence ID" value="CAH1175714.1"/>
    <property type="molecule type" value="Genomic_DNA"/>
</dbReference>
<reference evidence="1" key="1">
    <citation type="submission" date="2022-01" db="EMBL/GenBank/DDBJ databases">
        <authorList>
            <person name="King R."/>
        </authorList>
    </citation>
    <scope>NUCLEOTIDE SEQUENCE</scope>
</reference>
<dbReference type="PANTHER" id="PTHR15396">
    <property type="entry name" value="RIBONUCLEASE P PROTEIN SUBUNIT P40"/>
    <property type="match status" value="1"/>
</dbReference>
<dbReference type="PANTHER" id="PTHR15396:SF1">
    <property type="entry name" value="RIBONUCLEASE P PROTEIN SUBUNIT P40"/>
    <property type="match status" value="1"/>
</dbReference>
<protein>
    <submittedName>
        <fullName evidence="1">Uncharacterized protein</fullName>
    </submittedName>
</protein>
<dbReference type="Proteomes" id="UP001153737">
    <property type="component" value="Chromosome 7"/>
</dbReference>
<dbReference type="GO" id="GO:0001682">
    <property type="term" value="P:tRNA 5'-leader removal"/>
    <property type="evidence" value="ECO:0007669"/>
    <property type="project" value="InterPro"/>
</dbReference>
<dbReference type="OrthoDB" id="446759at2759"/>
<sequence length="360" mass="41134">MLSPEIFNFPAPESLFQVEKFEGKVPLNNQNINNFHYNHLVTIIIPDSAKLEQLNEKVTQDCSYYKILGLKLEDLVSLKFICGFIRSGKLSLLSIDRRIDCDTCFGLDPYGQLLVTVDKETYQSLGLEGSISHFTRKLKNHFTITVDLADEKLIKNTSRLSKLKTCLGRLEKCSVIVTWKPPNEDICPSSIAKYFSDLGYVVKQCTPNFRRHTVYSKVPDFDLGSIDVTNAKEFAEWLGFVSIDGDFQEDPSGYLSSYVVPSATGVAKKIDCLQWRGFFTATDIKEMIEQIIKTTNLANLPWISIYIQGFSDSPVSWTNEEQHYYTNGDNGYIIIFNKENGLFCIQKCSRKRYKDVNKYK</sequence>
<keyword evidence="2" id="KW-1185">Reference proteome</keyword>